<evidence type="ECO:0000313" key="2">
    <source>
        <dbReference type="EMBL" id="GBN57746.1"/>
    </source>
</evidence>
<evidence type="ECO:0000313" key="3">
    <source>
        <dbReference type="Proteomes" id="UP000499080"/>
    </source>
</evidence>
<accession>A0A4Y2Q628</accession>
<dbReference type="EMBL" id="BGPR01012802">
    <property type="protein sequence ID" value="GBN57746.1"/>
    <property type="molecule type" value="Genomic_DNA"/>
</dbReference>
<comment type="caution">
    <text evidence="2">The sequence shown here is derived from an EMBL/GenBank/DDBJ whole genome shotgun (WGS) entry which is preliminary data.</text>
</comment>
<organism evidence="2 3">
    <name type="scientific">Araneus ventricosus</name>
    <name type="common">Orbweaver spider</name>
    <name type="synonym">Epeira ventricosa</name>
    <dbReference type="NCBI Taxonomy" id="182803"/>
    <lineage>
        <taxon>Eukaryota</taxon>
        <taxon>Metazoa</taxon>
        <taxon>Ecdysozoa</taxon>
        <taxon>Arthropoda</taxon>
        <taxon>Chelicerata</taxon>
        <taxon>Arachnida</taxon>
        <taxon>Araneae</taxon>
        <taxon>Araneomorphae</taxon>
        <taxon>Entelegynae</taxon>
        <taxon>Araneoidea</taxon>
        <taxon>Araneidae</taxon>
        <taxon>Araneus</taxon>
    </lineage>
</organism>
<reference evidence="2 3" key="1">
    <citation type="journal article" date="2019" name="Sci. Rep.">
        <title>Orb-weaving spider Araneus ventricosus genome elucidates the spidroin gene catalogue.</title>
        <authorList>
            <person name="Kono N."/>
            <person name="Nakamura H."/>
            <person name="Ohtoshi R."/>
            <person name="Moran D.A.P."/>
            <person name="Shinohara A."/>
            <person name="Yoshida Y."/>
            <person name="Fujiwara M."/>
            <person name="Mori M."/>
            <person name="Tomita M."/>
            <person name="Arakawa K."/>
        </authorList>
    </citation>
    <scope>NUCLEOTIDE SEQUENCE [LARGE SCALE GENOMIC DNA]</scope>
</reference>
<protein>
    <submittedName>
        <fullName evidence="2">Uncharacterized protein</fullName>
    </submittedName>
</protein>
<feature type="compositionally biased region" description="Basic and acidic residues" evidence="1">
    <location>
        <begin position="93"/>
        <end position="123"/>
    </location>
</feature>
<feature type="region of interest" description="Disordered" evidence="1">
    <location>
        <begin position="80"/>
        <end position="151"/>
    </location>
</feature>
<evidence type="ECO:0000256" key="1">
    <source>
        <dbReference type="SAM" id="MobiDB-lite"/>
    </source>
</evidence>
<proteinExistence type="predicted"/>
<dbReference type="Proteomes" id="UP000499080">
    <property type="component" value="Unassembled WGS sequence"/>
</dbReference>
<name>A0A4Y2Q628_ARAVE</name>
<gene>
    <name evidence="2" type="ORF">AVEN_142499_1</name>
</gene>
<sequence length="151" mass="17648">MRLLLNFQGAHSSPHVLRTLTRHVGNSKQLPELEIGKEVFVRIPTTPKEDDKWKRGSIVGVRNLRSYDINTEHKTIRRNRNWVKQSTNDDDGNNLREESNEDKTQKVRQEEKPSVMKEYEDKGMQQSNIEGNMPRMSRSGRMIKTPKGYKD</sequence>
<dbReference type="AlphaFoldDB" id="A0A4Y2Q628"/>
<keyword evidence="3" id="KW-1185">Reference proteome</keyword>